<dbReference type="PANTHER" id="PTHR43756:SF6">
    <property type="entry name" value="CLUSTER-BINDING PROTEIN, PUTATIVE (AFU_ORTHOLOGUE AFUA_6G03920)-RELATED"/>
    <property type="match status" value="1"/>
</dbReference>
<feature type="domain" description="Rieske" evidence="8">
    <location>
        <begin position="108"/>
        <end position="205"/>
    </location>
</feature>
<feature type="coiled-coil region" evidence="6">
    <location>
        <begin position="325"/>
        <end position="356"/>
    </location>
</feature>
<evidence type="ECO:0000256" key="3">
    <source>
        <dbReference type="ARBA" id="ARBA00023002"/>
    </source>
</evidence>
<evidence type="ECO:0000256" key="7">
    <source>
        <dbReference type="SAM" id="Phobius"/>
    </source>
</evidence>
<dbReference type="SUPFAM" id="SSF50022">
    <property type="entry name" value="ISP domain"/>
    <property type="match status" value="1"/>
</dbReference>
<evidence type="ECO:0000313" key="10">
    <source>
        <dbReference type="Proteomes" id="UP000258309"/>
    </source>
</evidence>
<organism evidence="9 10">
    <name type="scientific">Scytalidium lignicola</name>
    <name type="common">Hyphomycete</name>
    <dbReference type="NCBI Taxonomy" id="5539"/>
    <lineage>
        <taxon>Eukaryota</taxon>
        <taxon>Fungi</taxon>
        <taxon>Dikarya</taxon>
        <taxon>Ascomycota</taxon>
        <taxon>Pezizomycotina</taxon>
        <taxon>Leotiomycetes</taxon>
        <taxon>Leotiomycetes incertae sedis</taxon>
        <taxon>Scytalidium</taxon>
    </lineage>
</organism>
<keyword evidence="1" id="KW-0001">2Fe-2S</keyword>
<feature type="non-terminal residue" evidence="9">
    <location>
        <position position="1"/>
    </location>
</feature>
<dbReference type="GO" id="GO:0046872">
    <property type="term" value="F:metal ion binding"/>
    <property type="evidence" value="ECO:0007669"/>
    <property type="project" value="UniProtKB-KW"/>
</dbReference>
<keyword evidence="7" id="KW-1133">Transmembrane helix</keyword>
<dbReference type="InterPro" id="IPR036922">
    <property type="entry name" value="Rieske_2Fe-2S_sf"/>
</dbReference>
<dbReference type="GO" id="GO:0016491">
    <property type="term" value="F:oxidoreductase activity"/>
    <property type="evidence" value="ECO:0007669"/>
    <property type="project" value="UniProtKB-KW"/>
</dbReference>
<dbReference type="PANTHER" id="PTHR43756">
    <property type="entry name" value="CHOLINE MONOOXYGENASE, CHLOROPLASTIC"/>
    <property type="match status" value="1"/>
</dbReference>
<keyword evidence="2" id="KW-0479">Metal-binding</keyword>
<dbReference type="Pfam" id="PF00355">
    <property type="entry name" value="Rieske"/>
    <property type="match status" value="1"/>
</dbReference>
<proteinExistence type="predicted"/>
<dbReference type="OMA" id="VWINMDA"/>
<feature type="non-terminal residue" evidence="9">
    <location>
        <position position="438"/>
    </location>
</feature>
<dbReference type="OrthoDB" id="426882at2759"/>
<dbReference type="PRINTS" id="PR00090">
    <property type="entry name" value="RNGDIOXGNASE"/>
</dbReference>
<keyword evidence="7" id="KW-0472">Membrane</keyword>
<evidence type="ECO:0000256" key="5">
    <source>
        <dbReference type="ARBA" id="ARBA00023014"/>
    </source>
</evidence>
<dbReference type="STRING" id="5539.A0A3E2H314"/>
<gene>
    <name evidence="9" type="ORF">B7463_g8932</name>
</gene>
<evidence type="ECO:0000256" key="1">
    <source>
        <dbReference type="ARBA" id="ARBA00022714"/>
    </source>
</evidence>
<dbReference type="Gene3D" id="2.102.10.10">
    <property type="entry name" value="Rieske [2Fe-2S] iron-sulphur domain"/>
    <property type="match status" value="1"/>
</dbReference>
<dbReference type="Proteomes" id="UP000258309">
    <property type="component" value="Unassembled WGS sequence"/>
</dbReference>
<evidence type="ECO:0000256" key="2">
    <source>
        <dbReference type="ARBA" id="ARBA00022723"/>
    </source>
</evidence>
<feature type="transmembrane region" description="Helical" evidence="7">
    <location>
        <begin position="12"/>
        <end position="29"/>
    </location>
</feature>
<dbReference type="InterPro" id="IPR017941">
    <property type="entry name" value="Rieske_2Fe-2S"/>
</dbReference>
<evidence type="ECO:0000259" key="8">
    <source>
        <dbReference type="PROSITE" id="PS51296"/>
    </source>
</evidence>
<keyword evidence="5" id="KW-0411">Iron-sulfur</keyword>
<evidence type="ECO:0000256" key="4">
    <source>
        <dbReference type="ARBA" id="ARBA00023004"/>
    </source>
</evidence>
<dbReference type="AlphaFoldDB" id="A0A3E2H314"/>
<protein>
    <recommendedName>
        <fullName evidence="8">Rieske domain-containing protein</fullName>
    </recommendedName>
</protein>
<dbReference type="CDD" id="cd03469">
    <property type="entry name" value="Rieske_RO_Alpha_N"/>
    <property type="match status" value="1"/>
</dbReference>
<accession>A0A3E2H314</accession>
<keyword evidence="6" id="KW-0175">Coiled coil</keyword>
<keyword evidence="10" id="KW-1185">Reference proteome</keyword>
<dbReference type="EMBL" id="NCSJ02000208">
    <property type="protein sequence ID" value="RFU27393.1"/>
    <property type="molecule type" value="Genomic_DNA"/>
</dbReference>
<dbReference type="GO" id="GO:0051537">
    <property type="term" value="F:2 iron, 2 sulfur cluster binding"/>
    <property type="evidence" value="ECO:0007669"/>
    <property type="project" value="UniProtKB-KW"/>
</dbReference>
<reference evidence="9 10" key="1">
    <citation type="submission" date="2018-05" db="EMBL/GenBank/DDBJ databases">
        <title>Draft genome sequence of Scytalidium lignicola DSM 105466, a ubiquitous saprotrophic fungus.</title>
        <authorList>
            <person name="Buettner E."/>
            <person name="Gebauer A.M."/>
            <person name="Hofrichter M."/>
            <person name="Liers C."/>
            <person name="Kellner H."/>
        </authorList>
    </citation>
    <scope>NUCLEOTIDE SEQUENCE [LARGE SCALE GENOMIC DNA]</scope>
    <source>
        <strain evidence="9 10">DSM 105466</strain>
    </source>
</reference>
<keyword evidence="7" id="KW-0812">Transmembrane</keyword>
<evidence type="ECO:0000256" key="6">
    <source>
        <dbReference type="SAM" id="Coils"/>
    </source>
</evidence>
<dbReference type="PROSITE" id="PS51296">
    <property type="entry name" value="RIESKE"/>
    <property type="match status" value="1"/>
</dbReference>
<name>A0A3E2H314_SCYLI</name>
<keyword evidence="3" id="KW-0560">Oxidoreductase</keyword>
<dbReference type="InterPro" id="IPR001663">
    <property type="entry name" value="Rng_hydr_dOase-A"/>
</dbReference>
<keyword evidence="4" id="KW-0408">Iron</keyword>
<comment type="caution">
    <text evidence="9">The sequence shown here is derived from an EMBL/GenBank/DDBJ whole genome shotgun (WGS) entry which is preliminary data.</text>
</comment>
<evidence type="ECO:0000313" key="9">
    <source>
        <dbReference type="EMBL" id="RFU27393.1"/>
    </source>
</evidence>
<sequence length="438" mass="49806">MSSKFTMGAIDFSYYAVTIAVVLLSAYGLEHFYRHSDKFSVWLNSSVKTGNLKKLSVSPVKNESEQVKERSPWDEKTWWADEGLFRLENRAIFSKSWLFLTHASRFHKPGDYRTFEIGGFSILLILGKDHQLRAFHNICRHRAYTITKKESGSTIVLGCRYHGWSYDTKGKLIKAPEFDGVEGFDKELNGLWEIKTEVRAGMVFINLEAGTAGQKFELNEKESILKRWRVKDMSYSEEWKVESNLNWKFLAEYFNLDESGDALSSSSLSSYLHSWFQTRQATVGLCPATIATKLPSGELVTLRSIPKSAAITSIECNLYTTNEKDRKLQKKVEQFKEELQAEIKRLEQLQQAAIQSGSDENDVDIKEFQDSAARESNQAALKSHIEAERKLGAKIYPAARNQSFSDIGKADDDLCRHLEQTASAGGLCDAKAQRQLDW</sequence>